<reference evidence="2 3" key="1">
    <citation type="submission" date="2018-10" db="EMBL/GenBank/DDBJ databases">
        <title>Genome sequencing of Pedobacter jejuensis TNB23.</title>
        <authorList>
            <person name="Cho Y.-J."/>
            <person name="Cho A."/>
            <person name="Kim O.-S."/>
        </authorList>
    </citation>
    <scope>NUCLEOTIDE SEQUENCE [LARGE SCALE GENOMIC DNA]</scope>
    <source>
        <strain evidence="2 3">TNB23</strain>
    </source>
</reference>
<keyword evidence="2" id="KW-0238">DNA-binding</keyword>
<dbReference type="RefSeq" id="WP_123207434.1">
    <property type="nucleotide sequence ID" value="NZ_RBEE01000044.1"/>
</dbReference>
<organism evidence="2 3">
    <name type="scientific">Pedobacter jejuensis</name>
    <dbReference type="NCBI Taxonomy" id="1268550"/>
    <lineage>
        <taxon>Bacteria</taxon>
        <taxon>Pseudomonadati</taxon>
        <taxon>Bacteroidota</taxon>
        <taxon>Sphingobacteriia</taxon>
        <taxon>Sphingobacteriales</taxon>
        <taxon>Sphingobacteriaceae</taxon>
        <taxon>Pedobacter</taxon>
    </lineage>
</organism>
<evidence type="ECO:0000313" key="3">
    <source>
        <dbReference type="Proteomes" id="UP000274046"/>
    </source>
</evidence>
<sequence length="92" mass="10519">MSIEIMTKSDLMDFKSDLFKELKAFLAPEKPADKKWLRSNEVRKLLGISAGTLQTLRNNGTLSFTKIGGTMYYSMEEINKVLQFPKTSNILR</sequence>
<dbReference type="InterPro" id="IPR041657">
    <property type="entry name" value="HTH_17"/>
</dbReference>
<dbReference type="OrthoDB" id="1524679at2"/>
<comment type="caution">
    <text evidence="2">The sequence shown here is derived from an EMBL/GenBank/DDBJ whole genome shotgun (WGS) entry which is preliminary data.</text>
</comment>
<dbReference type="SUPFAM" id="SSF46955">
    <property type="entry name" value="Putative DNA-binding domain"/>
    <property type="match status" value="1"/>
</dbReference>
<evidence type="ECO:0000259" key="1">
    <source>
        <dbReference type="Pfam" id="PF12728"/>
    </source>
</evidence>
<keyword evidence="3" id="KW-1185">Reference proteome</keyword>
<dbReference type="PANTHER" id="PTHR34585:SF22">
    <property type="entry name" value="HELIX-TURN-HELIX DOMAIN-CONTAINING PROTEIN"/>
    <property type="match status" value="1"/>
</dbReference>
<feature type="domain" description="Helix-turn-helix" evidence="1">
    <location>
        <begin position="36"/>
        <end position="83"/>
    </location>
</feature>
<accession>A0A3N0BNL3</accession>
<dbReference type="EMBL" id="RBEE01000044">
    <property type="protein sequence ID" value="RNL50324.1"/>
    <property type="molecule type" value="Genomic_DNA"/>
</dbReference>
<dbReference type="GO" id="GO:0003677">
    <property type="term" value="F:DNA binding"/>
    <property type="evidence" value="ECO:0007669"/>
    <property type="project" value="UniProtKB-KW"/>
</dbReference>
<dbReference type="InterPro" id="IPR009061">
    <property type="entry name" value="DNA-bd_dom_put_sf"/>
</dbReference>
<gene>
    <name evidence="2" type="ORF">D7004_19210</name>
</gene>
<protein>
    <submittedName>
        <fullName evidence="2">DNA-binding protein</fullName>
    </submittedName>
</protein>
<dbReference type="AlphaFoldDB" id="A0A3N0BNL3"/>
<name>A0A3N0BNL3_9SPHI</name>
<proteinExistence type="predicted"/>
<evidence type="ECO:0000313" key="2">
    <source>
        <dbReference type="EMBL" id="RNL50324.1"/>
    </source>
</evidence>
<dbReference type="Pfam" id="PF12728">
    <property type="entry name" value="HTH_17"/>
    <property type="match status" value="1"/>
</dbReference>
<dbReference type="Proteomes" id="UP000274046">
    <property type="component" value="Unassembled WGS sequence"/>
</dbReference>
<dbReference type="PANTHER" id="PTHR34585">
    <property type="match status" value="1"/>
</dbReference>